<evidence type="ECO:0000259" key="4">
    <source>
        <dbReference type="Pfam" id="PF01551"/>
    </source>
</evidence>
<dbReference type="CDD" id="cd12797">
    <property type="entry name" value="M23_peptidase"/>
    <property type="match status" value="1"/>
</dbReference>
<proteinExistence type="predicted"/>
<dbReference type="GO" id="GO:0004222">
    <property type="term" value="F:metalloendopeptidase activity"/>
    <property type="evidence" value="ECO:0007669"/>
    <property type="project" value="TreeGrafter"/>
</dbReference>
<dbReference type="AlphaFoldDB" id="A0A1I7N605"/>
<dbReference type="EMBL" id="FPCJ01000001">
    <property type="protein sequence ID" value="SFV30090.1"/>
    <property type="molecule type" value="Genomic_DNA"/>
</dbReference>
<keyword evidence="6" id="KW-1185">Reference proteome</keyword>
<reference evidence="6" key="1">
    <citation type="submission" date="2016-10" db="EMBL/GenBank/DDBJ databases">
        <authorList>
            <person name="Varghese N."/>
            <person name="Submissions S."/>
        </authorList>
    </citation>
    <scope>NUCLEOTIDE SEQUENCE [LARGE SCALE GENOMIC DNA]</scope>
    <source>
        <strain evidence="6">DSM 14807</strain>
    </source>
</reference>
<name>A0A1I7N605_9BACT</name>
<protein>
    <submittedName>
        <fullName evidence="5">Septal ring factor EnvC, activator of murein hydrolases AmiA and AmiB</fullName>
    </submittedName>
</protein>
<evidence type="ECO:0000256" key="3">
    <source>
        <dbReference type="SAM" id="MobiDB-lite"/>
    </source>
</evidence>
<dbReference type="SUPFAM" id="SSF51261">
    <property type="entry name" value="Duplicated hybrid motif"/>
    <property type="match status" value="1"/>
</dbReference>
<keyword evidence="2" id="KW-0175">Coiled coil</keyword>
<evidence type="ECO:0000313" key="5">
    <source>
        <dbReference type="EMBL" id="SFV30090.1"/>
    </source>
</evidence>
<dbReference type="Proteomes" id="UP000199537">
    <property type="component" value="Unassembled WGS sequence"/>
</dbReference>
<keyword evidence="5" id="KW-0378">Hydrolase</keyword>
<dbReference type="InterPro" id="IPR011055">
    <property type="entry name" value="Dup_hybrid_motif"/>
</dbReference>
<dbReference type="InterPro" id="IPR016047">
    <property type="entry name" value="M23ase_b-sheet_dom"/>
</dbReference>
<dbReference type="Gene3D" id="6.10.250.3150">
    <property type="match status" value="1"/>
</dbReference>
<feature type="coiled-coil region" evidence="2">
    <location>
        <begin position="204"/>
        <end position="241"/>
    </location>
</feature>
<dbReference type="PANTHER" id="PTHR21666:SF289">
    <property type="entry name" value="L-ALA--D-GLU ENDOPEPTIDASE"/>
    <property type="match status" value="1"/>
</dbReference>
<dbReference type="InterPro" id="IPR050570">
    <property type="entry name" value="Cell_wall_metabolism_enzyme"/>
</dbReference>
<feature type="domain" description="M23ase beta-sheet core" evidence="4">
    <location>
        <begin position="353"/>
        <end position="445"/>
    </location>
</feature>
<dbReference type="Gene3D" id="2.70.70.10">
    <property type="entry name" value="Glucose Permease (Domain IIA)"/>
    <property type="match status" value="1"/>
</dbReference>
<evidence type="ECO:0000256" key="2">
    <source>
        <dbReference type="SAM" id="Coils"/>
    </source>
</evidence>
<gene>
    <name evidence="5" type="ORF">SAMN05660895_0695</name>
</gene>
<evidence type="ECO:0000313" key="6">
    <source>
        <dbReference type="Proteomes" id="UP000199537"/>
    </source>
</evidence>
<dbReference type="Pfam" id="PF01551">
    <property type="entry name" value="Peptidase_M23"/>
    <property type="match status" value="1"/>
</dbReference>
<keyword evidence="1" id="KW-0732">Signal</keyword>
<feature type="region of interest" description="Disordered" evidence="3">
    <location>
        <begin position="279"/>
        <end position="304"/>
    </location>
</feature>
<dbReference type="STRING" id="1393122.SAMN05660895_0695"/>
<evidence type="ECO:0000256" key="1">
    <source>
        <dbReference type="ARBA" id="ARBA00022729"/>
    </source>
</evidence>
<accession>A0A1I7N605</accession>
<sequence length="453" mass="52200">MKCRAFAWHLVKFARVKQLIHKLLRYIWMLLVFLPGWHQVTYAQKNTGLPTRAELEKEKAQLQRQLEEANAHLEEIRKNKNLTVRQVQLLQSKISLRDRLIENLNDEISLIDRDIRRAYADIQGLEQDLDTLKAEYARQVVYTYKNRSMYDYINFILSANSFNEALHRYAYLKRLRDYRRHQAQSILQTQALLKEKISLLSASKQDRTQALSAQQKQMQQLEQERKEKNQLLLTLKGKEKQILADIEAKRRAQQKLDATLAILIRREIEEARRKAAEEAARSKSATASASAKSTPAAASSSSAILSETPEEKLISSNFEGNMGRLPWPVEKGYISDPYGRHQHPVLSYVEVENNGVNIDTEKGAVARAVFEGDVVTATFDQYNRWTVILRHGQYFTVYSNLLKPLVKAGEHVQTKQPVGIVYTNDESGETYLHFLIYKGTESMNPALWLSSNH</sequence>
<feature type="coiled-coil region" evidence="2">
    <location>
        <begin position="52"/>
        <end position="135"/>
    </location>
</feature>
<organism evidence="5 6">
    <name type="scientific">Thermoflavifilum thermophilum</name>
    <dbReference type="NCBI Taxonomy" id="1393122"/>
    <lineage>
        <taxon>Bacteria</taxon>
        <taxon>Pseudomonadati</taxon>
        <taxon>Bacteroidota</taxon>
        <taxon>Chitinophagia</taxon>
        <taxon>Chitinophagales</taxon>
        <taxon>Chitinophagaceae</taxon>
        <taxon>Thermoflavifilum</taxon>
    </lineage>
</organism>
<feature type="compositionally biased region" description="Low complexity" evidence="3">
    <location>
        <begin position="282"/>
        <end position="304"/>
    </location>
</feature>
<dbReference type="OrthoDB" id="9815884at2"/>
<dbReference type="PANTHER" id="PTHR21666">
    <property type="entry name" value="PEPTIDASE-RELATED"/>
    <property type="match status" value="1"/>
</dbReference>